<evidence type="ECO:0000313" key="11">
    <source>
        <dbReference type="Proteomes" id="UP000283210"/>
    </source>
</evidence>
<dbReference type="Pfam" id="PF04988">
    <property type="entry name" value="AKAP95"/>
    <property type="match status" value="1"/>
</dbReference>
<dbReference type="Proteomes" id="UP000283210">
    <property type="component" value="Chromosome 1"/>
</dbReference>
<feature type="compositionally biased region" description="Basic and acidic residues" evidence="8">
    <location>
        <begin position="355"/>
        <end position="364"/>
    </location>
</feature>
<sequence length="712" mass="77202">MDARGYGSNYSSWGSGGSGNRGSGGFESYGGGYKDSMSGSGGFGGGSHMKRGISGGSPLSSGGTHADAVIAKINHRLDMLSQFEGGFKGPRGDGFDQYESFDSRSSALPSRDLYRSGGSSFGFGDVRGDGMLLNQQGGSSFGGGMGLGGAGGGFDSPSSGYGVAKMRPNMRESFASGQGGGSGGGGWVGAHRRSPRRGGSAGGRGGFGGRRSDPTPLGGGLRGSGSGVQSHGGYSPGGGRGKLPSLLSNRMYPESGGFQGSAAGPHDFPGRHFGGGPRAGRQRGRKRPLNKQVKPQGDFQKKRKTPAEGDEPESKMNRKEDEGTETTQAEEPERADDKGETETDGTLPAEGGDATAHKQEEMAKPHGKQGQAQIQEKQPKSRKRRGFLERVMFACSVCKFRSFYKADMEVHLESRFHKEHFKFLSSQLSKPTTDFLQEYLKNKFKKTDERVSQMENHSAAICQMYREQDLTRELGMEHFMRKVEAAHCSACDVFIPMQPHLIQKHMKSHDHNYNRKGMMEQSKRGCLSVARSILNHKLIGKKLESYLKGENPFVGNQDEQDPEDAMANEAAEVTGEAAAGQEEAKDEAAPEAATVKEEMEEVEVGPATAAIKEEEEEGNMEQDGDQENAEMEGFEVGEDEDEGYIVHNEFEEEGFQDAGEEDEGPTLPKETKLMNYFCTLYLMCNFFHQYFVSIILSPKLPYRLHLRAEQNQ</sequence>
<feature type="region of interest" description="Disordered" evidence="8">
    <location>
        <begin position="171"/>
        <end position="383"/>
    </location>
</feature>
<accession>A0A437DLC5</accession>
<evidence type="ECO:0000256" key="3">
    <source>
        <dbReference type="ARBA" id="ARBA00022737"/>
    </source>
</evidence>
<evidence type="ECO:0000313" key="10">
    <source>
        <dbReference type="EMBL" id="RVE75878.1"/>
    </source>
</evidence>
<evidence type="ECO:0000259" key="9">
    <source>
        <dbReference type="PROSITE" id="PS51799"/>
    </source>
</evidence>
<dbReference type="EMBL" id="CM012437">
    <property type="protein sequence ID" value="RVE75878.1"/>
    <property type="molecule type" value="Genomic_DNA"/>
</dbReference>
<feature type="compositionally biased region" description="Basic and acidic residues" evidence="8">
    <location>
        <begin position="331"/>
        <end position="341"/>
    </location>
</feature>
<protein>
    <recommendedName>
        <fullName evidence="9">C2H2 AKAP95-type domain-containing protein</fullName>
    </recommendedName>
</protein>
<organism evidence="10 11">
    <name type="scientific">Oryzias javanicus</name>
    <name type="common">Javanese ricefish</name>
    <name type="synonym">Aplocheilus javanicus</name>
    <dbReference type="NCBI Taxonomy" id="123683"/>
    <lineage>
        <taxon>Eukaryota</taxon>
        <taxon>Metazoa</taxon>
        <taxon>Chordata</taxon>
        <taxon>Craniata</taxon>
        <taxon>Vertebrata</taxon>
        <taxon>Euteleostomi</taxon>
        <taxon>Actinopterygii</taxon>
        <taxon>Neopterygii</taxon>
        <taxon>Teleostei</taxon>
        <taxon>Neoteleostei</taxon>
        <taxon>Acanthomorphata</taxon>
        <taxon>Ovalentaria</taxon>
        <taxon>Atherinomorphae</taxon>
        <taxon>Beloniformes</taxon>
        <taxon>Adrianichthyidae</taxon>
        <taxon>Oryziinae</taxon>
        <taxon>Oryzias</taxon>
    </lineage>
</organism>
<comment type="similarity">
    <text evidence="7">Belongs to the AKAP95 family.</text>
</comment>
<gene>
    <name evidence="10" type="ORF">OJAV_G00003310</name>
</gene>
<evidence type="ECO:0000256" key="6">
    <source>
        <dbReference type="ARBA" id="ARBA00023242"/>
    </source>
</evidence>
<keyword evidence="11" id="KW-1185">Reference proteome</keyword>
<evidence type="ECO:0000256" key="4">
    <source>
        <dbReference type="ARBA" id="ARBA00022771"/>
    </source>
</evidence>
<keyword evidence="3" id="KW-0677">Repeat</keyword>
<dbReference type="GO" id="GO:0008270">
    <property type="term" value="F:zinc ion binding"/>
    <property type="evidence" value="ECO:0007669"/>
    <property type="project" value="UniProtKB-KW"/>
</dbReference>
<dbReference type="InterPro" id="IPR034736">
    <property type="entry name" value="ZF_C2H2_AKAP95"/>
</dbReference>
<comment type="subcellular location">
    <subcellularLocation>
        <location evidence="1">Nucleus</location>
    </subcellularLocation>
</comment>
<feature type="domain" description="C2H2 AKAP95-type" evidence="9">
    <location>
        <begin position="488"/>
        <end position="511"/>
    </location>
</feature>
<dbReference type="GO" id="GO:0003677">
    <property type="term" value="F:DNA binding"/>
    <property type="evidence" value="ECO:0007669"/>
    <property type="project" value="InterPro"/>
</dbReference>
<dbReference type="PANTHER" id="PTHR12190:SF4">
    <property type="entry name" value="A-KINASE ANCHOR PROTEIN 8-LIKE"/>
    <property type="match status" value="1"/>
</dbReference>
<feature type="compositionally biased region" description="Gly residues" evidence="8">
    <location>
        <begin position="217"/>
        <end position="226"/>
    </location>
</feature>
<keyword evidence="4 7" id="KW-0863">Zinc-finger</keyword>
<dbReference type="GO" id="GO:0005634">
    <property type="term" value="C:nucleus"/>
    <property type="evidence" value="ECO:0007669"/>
    <property type="project" value="UniProtKB-SubCell"/>
</dbReference>
<feature type="compositionally biased region" description="Gly residues" evidence="8">
    <location>
        <begin position="199"/>
        <end position="209"/>
    </location>
</feature>
<dbReference type="AlphaFoldDB" id="A0A437DLC5"/>
<reference evidence="10 11" key="2">
    <citation type="submission" date="2019-01" db="EMBL/GenBank/DDBJ databases">
        <title>A chromosome length genome reference of the Java medaka (oryzias javanicus).</title>
        <authorList>
            <person name="Herpin A."/>
            <person name="Takehana Y."/>
            <person name="Naruse K."/>
            <person name="Ansai S."/>
            <person name="Kawaguchi M."/>
        </authorList>
    </citation>
    <scope>NUCLEOTIDE SEQUENCE [LARGE SCALE GENOMIC DNA]</scope>
    <source>
        <strain evidence="10">RS831</strain>
        <tissue evidence="10">Whole body</tissue>
    </source>
</reference>
<keyword evidence="2" id="KW-0479">Metal-binding</keyword>
<keyword evidence="5" id="KW-0862">Zinc</keyword>
<feature type="region of interest" description="Disordered" evidence="8">
    <location>
        <begin position="94"/>
        <end position="114"/>
    </location>
</feature>
<evidence type="ECO:0000256" key="1">
    <source>
        <dbReference type="ARBA" id="ARBA00004123"/>
    </source>
</evidence>
<feature type="compositionally biased region" description="Low complexity" evidence="8">
    <location>
        <begin position="567"/>
        <end position="581"/>
    </location>
</feature>
<keyword evidence="6" id="KW-0539">Nucleus</keyword>
<feature type="compositionally biased region" description="Basic residues" evidence="8">
    <location>
        <begin position="280"/>
        <end position="289"/>
    </location>
</feature>
<dbReference type="InterPro" id="IPR007071">
    <property type="entry name" value="AKAP95"/>
</dbReference>
<evidence type="ECO:0000256" key="5">
    <source>
        <dbReference type="ARBA" id="ARBA00022833"/>
    </source>
</evidence>
<evidence type="ECO:0000256" key="7">
    <source>
        <dbReference type="PROSITE-ProRule" id="PRU01140"/>
    </source>
</evidence>
<feature type="region of interest" description="Disordered" evidence="8">
    <location>
        <begin position="550"/>
        <end position="604"/>
    </location>
</feature>
<dbReference type="PANTHER" id="PTHR12190">
    <property type="entry name" value="A-KINASE ANCHOR PROTEIN AKAP 8"/>
    <property type="match status" value="1"/>
</dbReference>
<reference evidence="10 11" key="1">
    <citation type="submission" date="2018-11" db="EMBL/GenBank/DDBJ databases">
        <authorList>
            <person name="Lopez-Roques C."/>
            <person name="Donnadieu C."/>
            <person name="Bouchez O."/>
            <person name="Klopp C."/>
            <person name="Cabau C."/>
            <person name="Zahm M."/>
        </authorList>
    </citation>
    <scope>NUCLEOTIDE SEQUENCE [LARGE SCALE GENOMIC DNA]</scope>
    <source>
        <strain evidence="10">RS831</strain>
        <tissue evidence="10">Whole body</tissue>
    </source>
</reference>
<proteinExistence type="inferred from homology"/>
<evidence type="ECO:0000256" key="8">
    <source>
        <dbReference type="SAM" id="MobiDB-lite"/>
    </source>
</evidence>
<name>A0A437DLC5_ORYJA</name>
<evidence type="ECO:0000256" key="2">
    <source>
        <dbReference type="ARBA" id="ARBA00022723"/>
    </source>
</evidence>
<dbReference type="PROSITE" id="PS51799">
    <property type="entry name" value="ZF_C2H2_AKAP95"/>
    <property type="match status" value="2"/>
</dbReference>
<feature type="domain" description="C2H2 AKAP95-type" evidence="9">
    <location>
        <begin position="395"/>
        <end position="417"/>
    </location>
</feature>
<feature type="compositionally biased region" description="Basic and acidic residues" evidence="8">
    <location>
        <begin position="312"/>
        <end position="321"/>
    </location>
</feature>
<feature type="compositionally biased region" description="Gly residues" evidence="8">
    <location>
        <begin position="177"/>
        <end position="188"/>
    </location>
</feature>
<dbReference type="OrthoDB" id="8923935at2759"/>